<proteinExistence type="predicted"/>
<accession>A0A6J7WFK2</accession>
<dbReference type="EMBL" id="LR798226">
    <property type="protein sequence ID" value="CAB5206969.1"/>
    <property type="molecule type" value="Genomic_DNA"/>
</dbReference>
<gene>
    <name evidence="1" type="ORF">UFOVP183_2</name>
</gene>
<evidence type="ECO:0000313" key="1">
    <source>
        <dbReference type="EMBL" id="CAB5206969.1"/>
    </source>
</evidence>
<sequence length="161" mass="17468">MALFSRNVVTQVSGFDNPLITGELVYNQKWYWNLTLLDTAGAPINLSTATITADIARRQISNLIDTRNGLSFDVANYTPTPTAISLTITNKVNAAGSFTLVIDDTAWNLINSDPQLDIDAVNPVCFTGKIKIAFAANSPTPAEDNIIFLMFLVRSDGVTVL</sequence>
<reference evidence="1" key="1">
    <citation type="submission" date="2020-05" db="EMBL/GenBank/DDBJ databases">
        <authorList>
            <person name="Chiriac C."/>
            <person name="Salcher M."/>
            <person name="Ghai R."/>
            <person name="Kavagutti S V."/>
        </authorList>
    </citation>
    <scope>NUCLEOTIDE SEQUENCE</scope>
</reference>
<name>A0A6J7WFK2_9CAUD</name>
<organism evidence="1">
    <name type="scientific">uncultured Caudovirales phage</name>
    <dbReference type="NCBI Taxonomy" id="2100421"/>
    <lineage>
        <taxon>Viruses</taxon>
        <taxon>Duplodnaviria</taxon>
        <taxon>Heunggongvirae</taxon>
        <taxon>Uroviricota</taxon>
        <taxon>Caudoviricetes</taxon>
        <taxon>Peduoviridae</taxon>
        <taxon>Maltschvirus</taxon>
        <taxon>Maltschvirus maltsch</taxon>
    </lineage>
</organism>
<protein>
    <submittedName>
        <fullName evidence="1">Uncharacterized protein</fullName>
    </submittedName>
</protein>